<proteinExistence type="predicted"/>
<organism evidence="1 2">
    <name type="scientific">Xenopus laevis</name>
    <name type="common">African clawed frog</name>
    <dbReference type="NCBI Taxonomy" id="8355"/>
    <lineage>
        <taxon>Eukaryota</taxon>
        <taxon>Metazoa</taxon>
        <taxon>Chordata</taxon>
        <taxon>Craniata</taxon>
        <taxon>Vertebrata</taxon>
        <taxon>Euteleostomi</taxon>
        <taxon>Amphibia</taxon>
        <taxon>Batrachia</taxon>
        <taxon>Anura</taxon>
        <taxon>Pipoidea</taxon>
        <taxon>Pipidae</taxon>
        <taxon>Xenopodinae</taxon>
        <taxon>Xenopus</taxon>
        <taxon>Xenopus</taxon>
    </lineage>
</organism>
<evidence type="ECO:0000313" key="2">
    <source>
        <dbReference type="Proteomes" id="UP000694892"/>
    </source>
</evidence>
<dbReference type="AlphaFoldDB" id="A0A974H4V4"/>
<sequence>MFYHDSIPLRNGLAVMRLGPFGNLPIAFSCFITRNCPSFQSFPFHTFQHILIGVCLENRLRCVCETISLVNIQLVNTLLL</sequence>
<reference evidence="2" key="1">
    <citation type="journal article" date="2016" name="Nature">
        <title>Genome evolution in the allotetraploid frog Xenopus laevis.</title>
        <authorList>
            <person name="Session A.M."/>
            <person name="Uno Y."/>
            <person name="Kwon T."/>
            <person name="Chapman J.A."/>
            <person name="Toyoda A."/>
            <person name="Takahashi S."/>
            <person name="Fukui A."/>
            <person name="Hikosaka A."/>
            <person name="Suzuki A."/>
            <person name="Kondo M."/>
            <person name="van Heeringen S.J."/>
            <person name="Quigley I."/>
            <person name="Heinz S."/>
            <person name="Ogino H."/>
            <person name="Ochi H."/>
            <person name="Hellsten U."/>
            <person name="Lyons J.B."/>
            <person name="Simakov O."/>
            <person name="Putnam N."/>
            <person name="Stites J."/>
            <person name="Kuroki Y."/>
            <person name="Tanaka T."/>
            <person name="Michiue T."/>
            <person name="Watanabe M."/>
            <person name="Bogdanovic O."/>
            <person name="Lister R."/>
            <person name="Georgiou G."/>
            <person name="Paranjpe S.S."/>
            <person name="van Kruijsbergen I."/>
            <person name="Shu S."/>
            <person name="Carlson J."/>
            <person name="Kinoshita T."/>
            <person name="Ohta Y."/>
            <person name="Mawaribuchi S."/>
            <person name="Jenkins J."/>
            <person name="Grimwood J."/>
            <person name="Schmutz J."/>
            <person name="Mitros T."/>
            <person name="Mozaffari S.V."/>
            <person name="Suzuki Y."/>
            <person name="Haramoto Y."/>
            <person name="Yamamoto T.S."/>
            <person name="Takagi C."/>
            <person name="Heald R."/>
            <person name="Miller K."/>
            <person name="Haudenschild C."/>
            <person name="Kitzman J."/>
            <person name="Nakayama T."/>
            <person name="Izutsu Y."/>
            <person name="Robert J."/>
            <person name="Fortriede J."/>
            <person name="Burns K."/>
            <person name="Lotay V."/>
            <person name="Karimi K."/>
            <person name="Yasuoka Y."/>
            <person name="Dichmann D.S."/>
            <person name="Flajnik M.F."/>
            <person name="Houston D.W."/>
            <person name="Shendure J."/>
            <person name="DuPasquier L."/>
            <person name="Vize P.D."/>
            <person name="Zorn A.M."/>
            <person name="Ito M."/>
            <person name="Marcotte E.M."/>
            <person name="Wallingford J.B."/>
            <person name="Ito Y."/>
            <person name="Asashima M."/>
            <person name="Ueno N."/>
            <person name="Matsuda Y."/>
            <person name="Veenstra G.J."/>
            <person name="Fujiyama A."/>
            <person name="Harland R.M."/>
            <person name="Taira M."/>
            <person name="Rokhsar D.S."/>
        </authorList>
    </citation>
    <scope>NUCLEOTIDE SEQUENCE [LARGE SCALE GENOMIC DNA]</scope>
    <source>
        <strain evidence="2">J</strain>
    </source>
</reference>
<gene>
    <name evidence="1" type="ORF">XELAEV_18041239mg</name>
</gene>
<protein>
    <submittedName>
        <fullName evidence="1">Uncharacterized protein</fullName>
    </submittedName>
</protein>
<evidence type="ECO:0000313" key="1">
    <source>
        <dbReference type="EMBL" id="OCT64998.1"/>
    </source>
</evidence>
<accession>A0A974H4V4</accession>
<name>A0A974H4V4_XENLA</name>
<dbReference type="EMBL" id="CM004481">
    <property type="protein sequence ID" value="OCT64998.1"/>
    <property type="molecule type" value="Genomic_DNA"/>
</dbReference>
<dbReference type="Proteomes" id="UP000694892">
    <property type="component" value="Chromosome 8S"/>
</dbReference>